<sequence>MKITIIASGSGGNATLFASRGTRVLVDAGVGPRVLEQCLSAAAAGGADGRLLPDAIVITHAHADHVGVAARYNKKHKIPIYASEATARAAELGDPERVRGFSSREPFAVGALTFSPKPLPHDAAQVALVVDDGARRAALVTDLGEVPPGLLEHVAGCDVVMLESNYDPGLLEAGPYPQHLKRRIRSARGHLSNAQACELLAALPGGTHTVALMHLSEVNNRPDLALDAARDALVGRRARLVAAPPRGPLVLDAAAPPPAPPPGAARSSLGPPAAPRQLGLFTGI</sequence>
<keyword evidence="4" id="KW-1185">Reference proteome</keyword>
<dbReference type="InterPro" id="IPR001279">
    <property type="entry name" value="Metallo-B-lactamas"/>
</dbReference>
<reference evidence="3 4" key="1">
    <citation type="submission" date="2023-01" db="EMBL/GenBank/DDBJ databases">
        <title>Minimal conservation of predation-associated metabolite biosynthetic gene clusters underscores biosynthetic potential of Myxococcota including descriptions for ten novel species: Archangium lansinium sp. nov., Myxococcus landrumus sp. nov., Nannocystis bai.</title>
        <authorList>
            <person name="Ahearne A."/>
            <person name="Stevens C."/>
            <person name="Dowd S."/>
        </authorList>
    </citation>
    <scope>NUCLEOTIDE SEQUENCE [LARGE SCALE GENOMIC DNA]</scope>
    <source>
        <strain evidence="3 4">WIWO2</strain>
    </source>
</reference>
<dbReference type="PANTHER" id="PTHR47619">
    <property type="entry name" value="METALLO-HYDROLASE YYCJ-RELATED"/>
    <property type="match status" value="1"/>
</dbReference>
<name>A0ABT5BTW2_9BACT</name>
<evidence type="ECO:0000259" key="2">
    <source>
        <dbReference type="SMART" id="SM00849"/>
    </source>
</evidence>
<dbReference type="PANTHER" id="PTHR47619:SF1">
    <property type="entry name" value="EXODEOXYRIBONUCLEASE WALJ"/>
    <property type="match status" value="1"/>
</dbReference>
<feature type="domain" description="Metallo-beta-lactamase" evidence="2">
    <location>
        <begin position="11"/>
        <end position="179"/>
    </location>
</feature>
<dbReference type="Proteomes" id="UP001217485">
    <property type="component" value="Unassembled WGS sequence"/>
</dbReference>
<dbReference type="RefSeq" id="WP_272093176.1">
    <property type="nucleotide sequence ID" value="NZ_JAQNDK010000001.1"/>
</dbReference>
<gene>
    <name evidence="3" type="ORF">POL72_01600</name>
</gene>
<accession>A0ABT5BTW2</accession>
<organism evidence="3 4">
    <name type="scientific">Sorangium atrum</name>
    <dbReference type="NCBI Taxonomy" id="2995308"/>
    <lineage>
        <taxon>Bacteria</taxon>
        <taxon>Pseudomonadati</taxon>
        <taxon>Myxococcota</taxon>
        <taxon>Polyangia</taxon>
        <taxon>Polyangiales</taxon>
        <taxon>Polyangiaceae</taxon>
        <taxon>Sorangium</taxon>
    </lineage>
</organism>
<feature type="region of interest" description="Disordered" evidence="1">
    <location>
        <begin position="253"/>
        <end position="274"/>
    </location>
</feature>
<comment type="caution">
    <text evidence="3">The sequence shown here is derived from an EMBL/GenBank/DDBJ whole genome shotgun (WGS) entry which is preliminary data.</text>
</comment>
<dbReference type="SUPFAM" id="SSF56281">
    <property type="entry name" value="Metallo-hydrolase/oxidoreductase"/>
    <property type="match status" value="1"/>
</dbReference>
<proteinExistence type="predicted"/>
<evidence type="ECO:0000313" key="4">
    <source>
        <dbReference type="Proteomes" id="UP001217485"/>
    </source>
</evidence>
<evidence type="ECO:0000256" key="1">
    <source>
        <dbReference type="SAM" id="MobiDB-lite"/>
    </source>
</evidence>
<dbReference type="Gene3D" id="3.60.15.10">
    <property type="entry name" value="Ribonuclease Z/Hydroxyacylglutathione hydrolase-like"/>
    <property type="match status" value="1"/>
</dbReference>
<dbReference type="InterPro" id="IPR036866">
    <property type="entry name" value="RibonucZ/Hydroxyglut_hydro"/>
</dbReference>
<dbReference type="SMART" id="SM00849">
    <property type="entry name" value="Lactamase_B"/>
    <property type="match status" value="1"/>
</dbReference>
<protein>
    <submittedName>
        <fullName evidence="3">MBL fold metallo-hydrolase</fullName>
    </submittedName>
</protein>
<evidence type="ECO:0000313" key="3">
    <source>
        <dbReference type="EMBL" id="MDC0676417.1"/>
    </source>
</evidence>
<dbReference type="InterPro" id="IPR052533">
    <property type="entry name" value="WalJ/YycJ-like"/>
</dbReference>
<dbReference type="EMBL" id="JAQNDK010000001">
    <property type="protein sequence ID" value="MDC0676417.1"/>
    <property type="molecule type" value="Genomic_DNA"/>
</dbReference>
<dbReference type="Pfam" id="PF12706">
    <property type="entry name" value="Lactamase_B_2"/>
    <property type="match status" value="1"/>
</dbReference>